<keyword evidence="2" id="KW-1185">Reference proteome</keyword>
<gene>
    <name evidence="1" type="ORF">PAXRUDRAFT_648680</name>
</gene>
<proteinExistence type="predicted"/>
<dbReference type="HOGENOM" id="CLU_1928299_0_0_1"/>
<accession>A0A0D0D3N5</accession>
<sequence>MQRVVTSLFATDRLPGGCCRLTRPSSTLCPTPSRRRCGGTKMYHTDGTDRRHKRLYSGSSIFPMATARRCFHDVPELCETPTSKQSLPGFQSSQVRLSSSTSNGLCLIGPRVPEFQIGTKKCSGYTKHLIN</sequence>
<dbReference type="InParanoid" id="A0A0D0D3N5"/>
<dbReference type="Proteomes" id="UP000054538">
    <property type="component" value="Unassembled WGS sequence"/>
</dbReference>
<evidence type="ECO:0000313" key="1">
    <source>
        <dbReference type="EMBL" id="KIK91097.1"/>
    </source>
</evidence>
<reference evidence="2" key="2">
    <citation type="submission" date="2015-01" db="EMBL/GenBank/DDBJ databases">
        <title>Evolutionary Origins and Diversification of the Mycorrhizal Mutualists.</title>
        <authorList>
            <consortium name="DOE Joint Genome Institute"/>
            <consortium name="Mycorrhizal Genomics Consortium"/>
            <person name="Kohler A."/>
            <person name="Kuo A."/>
            <person name="Nagy L.G."/>
            <person name="Floudas D."/>
            <person name="Copeland A."/>
            <person name="Barry K.W."/>
            <person name="Cichocki N."/>
            <person name="Veneault-Fourrey C."/>
            <person name="LaButti K."/>
            <person name="Lindquist E.A."/>
            <person name="Lipzen A."/>
            <person name="Lundell T."/>
            <person name="Morin E."/>
            <person name="Murat C."/>
            <person name="Riley R."/>
            <person name="Ohm R."/>
            <person name="Sun H."/>
            <person name="Tunlid A."/>
            <person name="Henrissat B."/>
            <person name="Grigoriev I.V."/>
            <person name="Hibbett D.S."/>
            <person name="Martin F."/>
        </authorList>
    </citation>
    <scope>NUCLEOTIDE SEQUENCE [LARGE SCALE GENOMIC DNA]</scope>
    <source>
        <strain evidence="2">Ve08.2h10</strain>
    </source>
</reference>
<dbReference type="EMBL" id="KN825427">
    <property type="protein sequence ID" value="KIK91097.1"/>
    <property type="molecule type" value="Genomic_DNA"/>
</dbReference>
<organism evidence="1 2">
    <name type="scientific">Paxillus rubicundulus Ve08.2h10</name>
    <dbReference type="NCBI Taxonomy" id="930991"/>
    <lineage>
        <taxon>Eukaryota</taxon>
        <taxon>Fungi</taxon>
        <taxon>Dikarya</taxon>
        <taxon>Basidiomycota</taxon>
        <taxon>Agaricomycotina</taxon>
        <taxon>Agaricomycetes</taxon>
        <taxon>Agaricomycetidae</taxon>
        <taxon>Boletales</taxon>
        <taxon>Paxilineae</taxon>
        <taxon>Paxillaceae</taxon>
        <taxon>Paxillus</taxon>
    </lineage>
</organism>
<reference evidence="1 2" key="1">
    <citation type="submission" date="2014-04" db="EMBL/GenBank/DDBJ databases">
        <authorList>
            <consortium name="DOE Joint Genome Institute"/>
            <person name="Kuo A."/>
            <person name="Kohler A."/>
            <person name="Jargeat P."/>
            <person name="Nagy L.G."/>
            <person name="Floudas D."/>
            <person name="Copeland A."/>
            <person name="Barry K.W."/>
            <person name="Cichocki N."/>
            <person name="Veneault-Fourrey C."/>
            <person name="LaButti K."/>
            <person name="Lindquist E.A."/>
            <person name="Lipzen A."/>
            <person name="Lundell T."/>
            <person name="Morin E."/>
            <person name="Murat C."/>
            <person name="Sun H."/>
            <person name="Tunlid A."/>
            <person name="Henrissat B."/>
            <person name="Grigoriev I.V."/>
            <person name="Hibbett D.S."/>
            <person name="Martin F."/>
            <person name="Nordberg H.P."/>
            <person name="Cantor M.N."/>
            <person name="Hua S.X."/>
        </authorList>
    </citation>
    <scope>NUCLEOTIDE SEQUENCE [LARGE SCALE GENOMIC DNA]</scope>
    <source>
        <strain evidence="1 2">Ve08.2h10</strain>
    </source>
</reference>
<evidence type="ECO:0000313" key="2">
    <source>
        <dbReference type="Proteomes" id="UP000054538"/>
    </source>
</evidence>
<name>A0A0D0D3N5_9AGAM</name>
<dbReference type="AlphaFoldDB" id="A0A0D0D3N5"/>
<protein>
    <submittedName>
        <fullName evidence="1">Uncharacterized protein</fullName>
    </submittedName>
</protein>